<protein>
    <submittedName>
        <fullName evidence="1">Uncharacterized protein</fullName>
    </submittedName>
</protein>
<dbReference type="Proteomes" id="UP000241229">
    <property type="component" value="Unassembled WGS sequence"/>
</dbReference>
<proteinExistence type="predicted"/>
<comment type="caution">
    <text evidence="1">The sequence shown here is derived from an EMBL/GenBank/DDBJ whole genome shotgun (WGS) entry which is preliminary data.</text>
</comment>
<keyword evidence="2" id="KW-1185">Reference proteome</keyword>
<sequence length="121" mass="14400">MAKLIEIVLYVSRRVCQVFRMALQFFDLLRKACERHNRVFQLIRRLWGAVSAFCFTRIFRKQNQCFFASDAASGPMREVVPVNTMHFDRIRCLEQPLLEVRFPQLACCFTKLREDLRVLKP</sequence>
<reference evidence="1 2" key="1">
    <citation type="submission" date="2018-03" db="EMBL/GenBank/DDBJ databases">
        <title>The draft genome of Mesorhizobium sp. 6GN-30.</title>
        <authorList>
            <person name="Liu L."/>
            <person name="Li L."/>
            <person name="Wang T."/>
            <person name="Zhang X."/>
            <person name="Liang L."/>
        </authorList>
    </citation>
    <scope>NUCLEOTIDE SEQUENCE [LARGE SCALE GENOMIC DNA]</scope>
    <source>
        <strain evidence="1 2">6GN30</strain>
    </source>
</reference>
<evidence type="ECO:0000313" key="1">
    <source>
        <dbReference type="EMBL" id="PSJ54964.1"/>
    </source>
</evidence>
<accession>A0A2P7RXM2</accession>
<gene>
    <name evidence="1" type="ORF">C7I84_23465</name>
</gene>
<dbReference type="AlphaFoldDB" id="A0A2P7RXM2"/>
<evidence type="ECO:0000313" key="2">
    <source>
        <dbReference type="Proteomes" id="UP000241229"/>
    </source>
</evidence>
<dbReference type="EMBL" id="PXYK01000028">
    <property type="protein sequence ID" value="PSJ54964.1"/>
    <property type="molecule type" value="Genomic_DNA"/>
</dbReference>
<organism evidence="1 2">
    <name type="scientific">Kumtagia ephedrae</name>
    <dbReference type="NCBI Taxonomy" id="2116701"/>
    <lineage>
        <taxon>Bacteria</taxon>
        <taxon>Pseudomonadati</taxon>
        <taxon>Pseudomonadota</taxon>
        <taxon>Alphaproteobacteria</taxon>
        <taxon>Hyphomicrobiales</taxon>
        <taxon>Phyllobacteriaceae</taxon>
        <taxon>Kumtagia</taxon>
    </lineage>
</organism>
<name>A0A2P7RXM2_9HYPH</name>